<reference evidence="2" key="1">
    <citation type="submission" date="2009-01" db="EMBL/GenBank/DDBJ databases">
        <title>Complete sequence of chromosome Cyanothece sp. PCC 7425.</title>
        <authorList>
            <consortium name="US DOE Joint Genome Institute"/>
            <person name="Lucas S."/>
            <person name="Copeland A."/>
            <person name="Lapidus A."/>
            <person name="Glavina del Rio T."/>
            <person name="Dalin E."/>
            <person name="Tice H."/>
            <person name="Bruce D."/>
            <person name="Goodwin L."/>
            <person name="Pitluck S."/>
            <person name="Sims D."/>
            <person name="Meineke L."/>
            <person name="Brettin T."/>
            <person name="Detter J.C."/>
            <person name="Han C."/>
            <person name="Larimer F."/>
            <person name="Land M."/>
            <person name="Hauser L."/>
            <person name="Kyrpides N."/>
            <person name="Ovchinnikova G."/>
            <person name="Liberton M."/>
            <person name="Stoeckel J."/>
            <person name="Banerjee A."/>
            <person name="Singh A."/>
            <person name="Page L."/>
            <person name="Sato H."/>
            <person name="Zhao L."/>
            <person name="Sherman L."/>
            <person name="Pakrasi H."/>
            <person name="Richardson P."/>
        </authorList>
    </citation>
    <scope>NUCLEOTIDE SEQUENCE</scope>
    <source>
        <strain evidence="2">PCC 7425</strain>
    </source>
</reference>
<dbReference type="InterPro" id="IPR000073">
    <property type="entry name" value="AB_hydrolase_1"/>
</dbReference>
<dbReference type="KEGG" id="cyn:Cyan7425_3062"/>
<dbReference type="EMBL" id="CP001344">
    <property type="protein sequence ID" value="ACL45396.1"/>
    <property type="molecule type" value="Genomic_DNA"/>
</dbReference>
<proteinExistence type="predicted"/>
<dbReference type="PANTHER" id="PTHR47914:SF1">
    <property type="entry name" value="ALPHA_BETA-HYDROLASES SUPERFAMILY PROTEIN"/>
    <property type="match status" value="1"/>
</dbReference>
<organism evidence="2">
    <name type="scientific">Cyanothece sp. (strain PCC 7425 / ATCC 29141)</name>
    <dbReference type="NCBI Taxonomy" id="395961"/>
    <lineage>
        <taxon>Bacteria</taxon>
        <taxon>Bacillati</taxon>
        <taxon>Cyanobacteriota</taxon>
        <taxon>Cyanophyceae</taxon>
        <taxon>Gomontiellales</taxon>
        <taxon>Cyanothecaceae</taxon>
        <taxon>Cyanothece</taxon>
    </lineage>
</organism>
<dbReference type="InterPro" id="IPR029058">
    <property type="entry name" value="AB_hydrolase_fold"/>
</dbReference>
<dbReference type="PANTHER" id="PTHR47914">
    <property type="entry name" value="ALPHA/BETA-HYDROLASES SUPERFAMILY PROTEIN"/>
    <property type="match status" value="1"/>
</dbReference>
<gene>
    <name evidence="2" type="ordered locus">Cyan7425_3062</name>
</gene>
<sequence length="288" mass="32184">MQTFLWNWEGQTLDIAYDVQGQGEPLLLLPAFSTVSSREEMRPLAEKLATQFQVVSLDWPGFGDSSRLPLDYRPPLFQQLLRDFVQFKFDHPISVVAAGHASGYVMKLAQAQPPCWSQIVLISPTWRGPFPTMGMDRGVADFLREVVRSPFVGEALYALNTAPPFLQYMYQSHVYVDASQLTPEFIERKHQITQHPGGRFAPAAFVTGALDPVESQAEFIRLFTSLSLPVLVIIGEQAPPKSKVAMMELTRISGVESKSLPGSLGMYEEFASEIAEVMIPFLHHPQTV</sequence>
<dbReference type="Gene3D" id="3.40.50.1820">
    <property type="entry name" value="alpha/beta hydrolase"/>
    <property type="match status" value="1"/>
</dbReference>
<evidence type="ECO:0000259" key="1">
    <source>
        <dbReference type="Pfam" id="PF12697"/>
    </source>
</evidence>
<dbReference type="AlphaFoldDB" id="B8HM36"/>
<name>B8HM36_CYAP4</name>
<accession>B8HM36</accession>
<dbReference type="SUPFAM" id="SSF53474">
    <property type="entry name" value="alpha/beta-Hydrolases"/>
    <property type="match status" value="1"/>
</dbReference>
<dbReference type="eggNOG" id="COG0596">
    <property type="taxonomic scope" value="Bacteria"/>
</dbReference>
<dbReference type="Pfam" id="PF12697">
    <property type="entry name" value="Abhydrolase_6"/>
    <property type="match status" value="1"/>
</dbReference>
<dbReference type="STRING" id="395961.Cyan7425_3062"/>
<dbReference type="ESTHER" id="cyap4-b8hm36">
    <property type="family name" value="6_AlphaBeta_hydrolase"/>
</dbReference>
<dbReference type="HOGENOM" id="CLU_020336_17_0_3"/>
<protein>
    <recommendedName>
        <fullName evidence="1">AB hydrolase-1 domain-containing protein</fullName>
    </recommendedName>
</protein>
<feature type="domain" description="AB hydrolase-1" evidence="1">
    <location>
        <begin position="27"/>
        <end position="173"/>
    </location>
</feature>
<evidence type="ECO:0000313" key="2">
    <source>
        <dbReference type="EMBL" id="ACL45396.1"/>
    </source>
</evidence>